<evidence type="ECO:0000313" key="6">
    <source>
        <dbReference type="Proteomes" id="UP001281003"/>
    </source>
</evidence>
<reference evidence="5" key="2">
    <citation type="submission" date="2023-07" db="EMBL/GenBank/DDBJ databases">
        <authorList>
            <consortium name="Lawrence Berkeley National Laboratory"/>
            <person name="Haridas S."/>
            <person name="Hensen N."/>
            <person name="Bonometti L."/>
            <person name="Westerberg I."/>
            <person name="Brannstrom I.O."/>
            <person name="Guillou S."/>
            <person name="Cros-Aarteil S."/>
            <person name="Calhoun S."/>
            <person name="Kuo A."/>
            <person name="Mondo S."/>
            <person name="Pangilinan J."/>
            <person name="Riley R."/>
            <person name="LaButti K."/>
            <person name="Andreopoulos B."/>
            <person name="Lipzen A."/>
            <person name="Chen C."/>
            <person name="Yanf M."/>
            <person name="Daum C."/>
            <person name="Ng V."/>
            <person name="Clum A."/>
            <person name="Steindorff A."/>
            <person name="Ohm R."/>
            <person name="Martin F."/>
            <person name="Silar P."/>
            <person name="Natvig D."/>
            <person name="Lalanne C."/>
            <person name="Gautier V."/>
            <person name="Ament-velasquez S.L."/>
            <person name="Kruys A."/>
            <person name="Hutchinson M.I."/>
            <person name="Powell A.J."/>
            <person name="Barry K."/>
            <person name="Miller A.N."/>
            <person name="Grigoriev I.V."/>
            <person name="Debuchy R."/>
            <person name="Gladieux P."/>
            <person name="Thoren M.H."/>
            <person name="Johannesson H."/>
        </authorList>
    </citation>
    <scope>NUCLEOTIDE SEQUENCE</scope>
    <source>
        <strain evidence="5">FGSC 1904</strain>
    </source>
</reference>
<dbReference type="Proteomes" id="UP001281003">
    <property type="component" value="Unassembled WGS sequence"/>
</dbReference>
<dbReference type="AlphaFoldDB" id="A0AAE0U2T6"/>
<dbReference type="PANTHER" id="PTHR42760">
    <property type="entry name" value="SHORT-CHAIN DEHYDROGENASES/REDUCTASES FAMILY MEMBER"/>
    <property type="match status" value="1"/>
</dbReference>
<keyword evidence="4" id="KW-0684">Rhamnose metabolism</keyword>
<dbReference type="SUPFAM" id="SSF51735">
    <property type="entry name" value="NAD(P)-binding Rossmann-fold domains"/>
    <property type="match status" value="1"/>
</dbReference>
<dbReference type="GO" id="GO:0048038">
    <property type="term" value="F:quinone binding"/>
    <property type="evidence" value="ECO:0007669"/>
    <property type="project" value="TreeGrafter"/>
</dbReference>
<proteinExistence type="inferred from homology"/>
<dbReference type="EMBL" id="JAUTDP010000015">
    <property type="protein sequence ID" value="KAK3388494.1"/>
    <property type="molecule type" value="Genomic_DNA"/>
</dbReference>
<comment type="caution">
    <text evidence="5">The sequence shown here is derived from an EMBL/GenBank/DDBJ whole genome shotgun (WGS) entry which is preliminary data.</text>
</comment>
<protein>
    <submittedName>
        <fullName evidence="5">Uncharacterized protein</fullName>
    </submittedName>
</protein>
<keyword evidence="2" id="KW-0521">NADP</keyword>
<evidence type="ECO:0000256" key="4">
    <source>
        <dbReference type="ARBA" id="ARBA00023308"/>
    </source>
</evidence>
<dbReference type="CDD" id="cd05233">
    <property type="entry name" value="SDR_c"/>
    <property type="match status" value="1"/>
</dbReference>
<dbReference type="GO" id="GO:0016616">
    <property type="term" value="F:oxidoreductase activity, acting on the CH-OH group of donors, NAD or NADP as acceptor"/>
    <property type="evidence" value="ECO:0007669"/>
    <property type="project" value="TreeGrafter"/>
</dbReference>
<dbReference type="GO" id="GO:0019301">
    <property type="term" value="P:rhamnose catabolic process"/>
    <property type="evidence" value="ECO:0007669"/>
    <property type="project" value="UniProtKB-ARBA"/>
</dbReference>
<comment type="similarity">
    <text evidence="1">Belongs to the short-chain dehydrogenases/reductases (SDR) family.</text>
</comment>
<dbReference type="Gene3D" id="3.40.50.720">
    <property type="entry name" value="NAD(P)-binding Rossmann-like Domain"/>
    <property type="match status" value="1"/>
</dbReference>
<evidence type="ECO:0000256" key="3">
    <source>
        <dbReference type="ARBA" id="ARBA00023002"/>
    </source>
</evidence>
<dbReference type="PROSITE" id="PS51257">
    <property type="entry name" value="PROKAR_LIPOPROTEIN"/>
    <property type="match status" value="1"/>
</dbReference>
<dbReference type="Pfam" id="PF13561">
    <property type="entry name" value="adh_short_C2"/>
    <property type="match status" value="1"/>
</dbReference>
<gene>
    <name evidence="5" type="ORF">B0T20DRAFT_425588</name>
</gene>
<dbReference type="InterPro" id="IPR002347">
    <property type="entry name" value="SDR_fam"/>
</dbReference>
<dbReference type="PRINTS" id="PR00080">
    <property type="entry name" value="SDRFAMILY"/>
</dbReference>
<organism evidence="5 6">
    <name type="scientific">Sordaria brevicollis</name>
    <dbReference type="NCBI Taxonomy" id="83679"/>
    <lineage>
        <taxon>Eukaryota</taxon>
        <taxon>Fungi</taxon>
        <taxon>Dikarya</taxon>
        <taxon>Ascomycota</taxon>
        <taxon>Pezizomycotina</taxon>
        <taxon>Sordariomycetes</taxon>
        <taxon>Sordariomycetidae</taxon>
        <taxon>Sordariales</taxon>
        <taxon>Sordariaceae</taxon>
        <taxon>Sordaria</taxon>
    </lineage>
</organism>
<accession>A0AAE0U2T6</accession>
<dbReference type="PANTHER" id="PTHR42760:SF83">
    <property type="entry name" value="(3R)-3-HYDROXYACYL-COA DEHYDROGENASE"/>
    <property type="match status" value="1"/>
</dbReference>
<dbReference type="PRINTS" id="PR00081">
    <property type="entry name" value="GDHRDH"/>
</dbReference>
<name>A0AAE0U2T6_SORBR</name>
<dbReference type="GO" id="GO:0006633">
    <property type="term" value="P:fatty acid biosynthetic process"/>
    <property type="evidence" value="ECO:0007669"/>
    <property type="project" value="TreeGrafter"/>
</dbReference>
<sequence length="294" mass="30592">MKPNNLLPNKVAIITGGTTGIGRAITLAFLSQGCHVAVNHLPSSSSTDRSHIDSLLSEAAALKSQYSSPSSSTSPSGITIGTLALLPGDIRLPSTGPSLIQFALQTFGTGRVDICVSNAGICQFASFLDISADLYSNTVRTNLDGAFYLVQAAARQMALHQSPPGGSIIGISSISALVGGAEQAHYTPTKAGVLSLMQSAACALGRYGVRCNALLPGTVETQLNEKDLRREGEEGGTKETGEKRRYMEGRIPLGRLGRPEDVSGPAVFLASEELSGYVTGAQVLVDGGLFVNLQ</sequence>
<reference evidence="5" key="1">
    <citation type="journal article" date="2023" name="Mol. Phylogenet. Evol.">
        <title>Genome-scale phylogeny and comparative genomics of the fungal order Sordariales.</title>
        <authorList>
            <person name="Hensen N."/>
            <person name="Bonometti L."/>
            <person name="Westerberg I."/>
            <person name="Brannstrom I.O."/>
            <person name="Guillou S."/>
            <person name="Cros-Aarteil S."/>
            <person name="Calhoun S."/>
            <person name="Haridas S."/>
            <person name="Kuo A."/>
            <person name="Mondo S."/>
            <person name="Pangilinan J."/>
            <person name="Riley R."/>
            <person name="LaButti K."/>
            <person name="Andreopoulos B."/>
            <person name="Lipzen A."/>
            <person name="Chen C."/>
            <person name="Yan M."/>
            <person name="Daum C."/>
            <person name="Ng V."/>
            <person name="Clum A."/>
            <person name="Steindorff A."/>
            <person name="Ohm R.A."/>
            <person name="Martin F."/>
            <person name="Silar P."/>
            <person name="Natvig D.O."/>
            <person name="Lalanne C."/>
            <person name="Gautier V."/>
            <person name="Ament-Velasquez S.L."/>
            <person name="Kruys A."/>
            <person name="Hutchinson M.I."/>
            <person name="Powell A.J."/>
            <person name="Barry K."/>
            <person name="Miller A.N."/>
            <person name="Grigoriev I.V."/>
            <person name="Debuchy R."/>
            <person name="Gladieux P."/>
            <person name="Hiltunen Thoren M."/>
            <person name="Johannesson H."/>
        </authorList>
    </citation>
    <scope>NUCLEOTIDE SEQUENCE</scope>
    <source>
        <strain evidence="5">FGSC 1904</strain>
    </source>
</reference>
<keyword evidence="6" id="KW-1185">Reference proteome</keyword>
<keyword evidence="3" id="KW-0560">Oxidoreductase</keyword>
<evidence type="ECO:0000256" key="1">
    <source>
        <dbReference type="ARBA" id="ARBA00006484"/>
    </source>
</evidence>
<evidence type="ECO:0000313" key="5">
    <source>
        <dbReference type="EMBL" id="KAK3388494.1"/>
    </source>
</evidence>
<dbReference type="InterPro" id="IPR036291">
    <property type="entry name" value="NAD(P)-bd_dom_sf"/>
</dbReference>
<evidence type="ECO:0000256" key="2">
    <source>
        <dbReference type="ARBA" id="ARBA00022857"/>
    </source>
</evidence>
<dbReference type="FunFam" id="3.40.50.720:FF:000417">
    <property type="entry name" value="Glucose 1-dehydrogenase, putative"/>
    <property type="match status" value="1"/>
</dbReference>